<dbReference type="PANTHER" id="PTHR11786:SF0">
    <property type="entry name" value="ARYLAMINE N-ACETYLTRANSFERASE 4-RELATED"/>
    <property type="match status" value="1"/>
</dbReference>
<keyword evidence="3" id="KW-1185">Reference proteome</keyword>
<dbReference type="InterPro" id="IPR053710">
    <property type="entry name" value="Arylamine_NAT_domain_sf"/>
</dbReference>
<reference evidence="3" key="1">
    <citation type="journal article" date="2019" name="Int. J. Syst. Evol. Microbiol.">
        <title>The Global Catalogue of Microorganisms (GCM) 10K type strain sequencing project: providing services to taxonomists for standard genome sequencing and annotation.</title>
        <authorList>
            <consortium name="The Broad Institute Genomics Platform"/>
            <consortium name="The Broad Institute Genome Sequencing Center for Infectious Disease"/>
            <person name="Wu L."/>
            <person name="Ma J."/>
        </authorList>
    </citation>
    <scope>NUCLEOTIDE SEQUENCE [LARGE SCALE GENOMIC DNA]</scope>
    <source>
        <strain evidence="3">CCUG 53519</strain>
    </source>
</reference>
<dbReference type="InterPro" id="IPR001447">
    <property type="entry name" value="Arylamine_N-AcTrfase"/>
</dbReference>
<accession>A0ABW3PT50</accession>
<organism evidence="2 3">
    <name type="scientific">Paenibacillus provencensis</name>
    <dbReference type="NCBI Taxonomy" id="441151"/>
    <lineage>
        <taxon>Bacteria</taxon>
        <taxon>Bacillati</taxon>
        <taxon>Bacillota</taxon>
        <taxon>Bacilli</taxon>
        <taxon>Bacillales</taxon>
        <taxon>Paenibacillaceae</taxon>
        <taxon>Paenibacillus</taxon>
    </lineage>
</organism>
<dbReference type="SUPFAM" id="SSF54001">
    <property type="entry name" value="Cysteine proteinases"/>
    <property type="match status" value="1"/>
</dbReference>
<evidence type="ECO:0000256" key="1">
    <source>
        <dbReference type="ARBA" id="ARBA00006547"/>
    </source>
</evidence>
<name>A0ABW3PT50_9BACL</name>
<proteinExistence type="inferred from homology"/>
<comment type="caution">
    <text evidence="2">The sequence shown here is derived from an EMBL/GenBank/DDBJ whole genome shotgun (WGS) entry which is preliminary data.</text>
</comment>
<evidence type="ECO:0000313" key="2">
    <source>
        <dbReference type="EMBL" id="MFD1127448.1"/>
    </source>
</evidence>
<sequence>MEKLKLSDQVNNYLSILNVPLQKPSYKFLELICQAHLNTFPFENISKLLALHQNKSMNSEIPNIKQFTTNHTDYNFGGTCYTLNSSLLTLLRELGFSCYHIMLGKEHIGIIVDLDEHRYYVDVGAAAPFFKPVRFESKHDNGAHFGKDEVCLLPVDLNNNEFKYIRYTNGKQNGKTWHFNANQAVTINDFREVIKKSYMSAAPFISIFRCQLYQTDQKRCVSIVNNKFSIQYSSGEIEVHFLSSLQQIRQVIEEEFRLPKLPVEEAIEVLNDMKVNIFADRGSGGNQT</sequence>
<evidence type="ECO:0000313" key="3">
    <source>
        <dbReference type="Proteomes" id="UP001597169"/>
    </source>
</evidence>
<dbReference type="InterPro" id="IPR038765">
    <property type="entry name" value="Papain-like_cys_pep_sf"/>
</dbReference>
<dbReference type="PANTHER" id="PTHR11786">
    <property type="entry name" value="N-HYDROXYARYLAMINE O-ACETYLTRANSFERASE"/>
    <property type="match status" value="1"/>
</dbReference>
<comment type="similarity">
    <text evidence="1">Belongs to the arylamine N-acetyltransferase family.</text>
</comment>
<dbReference type="Proteomes" id="UP001597169">
    <property type="component" value="Unassembled WGS sequence"/>
</dbReference>
<gene>
    <name evidence="2" type="ORF">ACFQ3J_04555</name>
</gene>
<dbReference type="Gene3D" id="3.30.2140.20">
    <property type="match status" value="1"/>
</dbReference>
<dbReference type="RefSeq" id="WP_251581389.1">
    <property type="nucleotide sequence ID" value="NZ_JBHTKX010000001.1"/>
</dbReference>
<dbReference type="Pfam" id="PF00797">
    <property type="entry name" value="Acetyltransf_2"/>
    <property type="match status" value="1"/>
</dbReference>
<protein>
    <submittedName>
        <fullName evidence="2">Arylamine N-acetyltransferase</fullName>
    </submittedName>
</protein>
<dbReference type="EMBL" id="JBHTKX010000001">
    <property type="protein sequence ID" value="MFD1127448.1"/>
    <property type="molecule type" value="Genomic_DNA"/>
</dbReference>